<name>W1P5Y6_AMBTC</name>
<reference evidence="2" key="1">
    <citation type="journal article" date="2013" name="Science">
        <title>The Amborella genome and the evolution of flowering plants.</title>
        <authorList>
            <consortium name="Amborella Genome Project"/>
        </authorList>
    </citation>
    <scope>NUCLEOTIDE SEQUENCE [LARGE SCALE GENOMIC DNA]</scope>
</reference>
<gene>
    <name evidence="1" type="ORF">AMTR_s01082p00010400</name>
</gene>
<accession>W1P5Y6</accession>
<protein>
    <submittedName>
        <fullName evidence="1">Uncharacterized protein</fullName>
    </submittedName>
</protein>
<dbReference type="Proteomes" id="UP000017836">
    <property type="component" value="Unassembled WGS sequence"/>
</dbReference>
<keyword evidence="2" id="KW-1185">Reference proteome</keyword>
<dbReference type="AlphaFoldDB" id="W1P5Y6"/>
<dbReference type="EMBL" id="KI394416">
    <property type="protein sequence ID" value="ERN03021.1"/>
    <property type="molecule type" value="Genomic_DNA"/>
</dbReference>
<dbReference type="HOGENOM" id="CLU_2892599_0_0_1"/>
<dbReference type="Gramene" id="ERN03021">
    <property type="protein sequence ID" value="ERN03021"/>
    <property type="gene ID" value="AMTR_s01082p00010400"/>
</dbReference>
<feature type="non-terminal residue" evidence="1">
    <location>
        <position position="1"/>
    </location>
</feature>
<sequence length="63" mass="7012">TADPDNAVGNVRRNPSIDIVSFLNPLQCTNKFYTSKGSIPTYQHKSRVEDLTDCTKMNGSMCM</sequence>
<organism evidence="1 2">
    <name type="scientific">Amborella trichopoda</name>
    <dbReference type="NCBI Taxonomy" id="13333"/>
    <lineage>
        <taxon>Eukaryota</taxon>
        <taxon>Viridiplantae</taxon>
        <taxon>Streptophyta</taxon>
        <taxon>Embryophyta</taxon>
        <taxon>Tracheophyta</taxon>
        <taxon>Spermatophyta</taxon>
        <taxon>Magnoliopsida</taxon>
        <taxon>Amborellales</taxon>
        <taxon>Amborellaceae</taxon>
        <taxon>Amborella</taxon>
    </lineage>
</organism>
<evidence type="ECO:0000313" key="1">
    <source>
        <dbReference type="EMBL" id="ERN03021.1"/>
    </source>
</evidence>
<evidence type="ECO:0000313" key="2">
    <source>
        <dbReference type="Proteomes" id="UP000017836"/>
    </source>
</evidence>
<proteinExistence type="predicted"/>